<reference evidence="4 5" key="1">
    <citation type="submission" date="2018-01" db="EMBL/GenBank/DDBJ databases">
        <title>Genomic Encyclopedia of Type Strains, Phase III (KMG-III): the genomes of soil and plant-associated and newly described type strains.</title>
        <authorList>
            <person name="Whitman W."/>
        </authorList>
    </citation>
    <scope>NUCLEOTIDE SEQUENCE [LARGE SCALE GENOMIC DNA]</scope>
    <source>
        <strain evidence="4 5">1131</strain>
    </source>
</reference>
<keyword evidence="2" id="KW-0949">S-adenosyl-L-methionine</keyword>
<organism evidence="4 5">
    <name type="scientific">Bosea psychrotolerans</name>
    <dbReference type="NCBI Taxonomy" id="1871628"/>
    <lineage>
        <taxon>Bacteria</taxon>
        <taxon>Pseudomonadati</taxon>
        <taxon>Pseudomonadota</taxon>
        <taxon>Alphaproteobacteria</taxon>
        <taxon>Hyphomicrobiales</taxon>
        <taxon>Boseaceae</taxon>
        <taxon>Bosea</taxon>
    </lineage>
</organism>
<comment type="caution">
    <text evidence="4">The sequence shown here is derived from an EMBL/GenBank/DDBJ whole genome shotgun (WGS) entry which is preliminary data.</text>
</comment>
<dbReference type="Gene3D" id="3.40.50.150">
    <property type="entry name" value="Vaccinia Virus protein VP39"/>
    <property type="match status" value="1"/>
</dbReference>
<dbReference type="OrthoDB" id="5489421at2"/>
<dbReference type="InterPro" id="IPR050210">
    <property type="entry name" value="tRNA_Adenine-N(6)_MTase"/>
</dbReference>
<keyword evidence="5" id="KW-1185">Reference proteome</keyword>
<dbReference type="PANTHER" id="PTHR47739">
    <property type="entry name" value="TRNA1(VAL) (ADENINE(37)-N6)-METHYLTRANSFERASE"/>
    <property type="match status" value="1"/>
</dbReference>
<protein>
    <submittedName>
        <fullName evidence="4">tRNA1(Val) A37 N6-methylase TrmN6</fullName>
    </submittedName>
</protein>
<keyword evidence="1 4" id="KW-0808">Transferase</keyword>
<dbReference type="PANTHER" id="PTHR47739:SF1">
    <property type="entry name" value="TRNA1(VAL) (ADENINE(37)-N6)-METHYLTRANSFERASE"/>
    <property type="match status" value="1"/>
</dbReference>
<evidence type="ECO:0000313" key="4">
    <source>
        <dbReference type="EMBL" id="POR48103.1"/>
    </source>
</evidence>
<evidence type="ECO:0000256" key="1">
    <source>
        <dbReference type="ARBA" id="ARBA00022603"/>
    </source>
</evidence>
<dbReference type="RefSeq" id="WP_103720369.1">
    <property type="nucleotide sequence ID" value="NZ_PQFZ01000016.1"/>
</dbReference>
<evidence type="ECO:0000259" key="3">
    <source>
        <dbReference type="Pfam" id="PF05175"/>
    </source>
</evidence>
<dbReference type="AlphaFoldDB" id="A0A2S4M058"/>
<feature type="domain" description="Methyltransferase small" evidence="3">
    <location>
        <begin position="40"/>
        <end position="184"/>
    </location>
</feature>
<dbReference type="Proteomes" id="UP000236919">
    <property type="component" value="Unassembled WGS sequence"/>
</dbReference>
<proteinExistence type="predicted"/>
<evidence type="ECO:0000256" key="2">
    <source>
        <dbReference type="ARBA" id="ARBA00022691"/>
    </source>
</evidence>
<dbReference type="Pfam" id="PF05175">
    <property type="entry name" value="MTS"/>
    <property type="match status" value="1"/>
</dbReference>
<dbReference type="CDD" id="cd02440">
    <property type="entry name" value="AdoMet_MTases"/>
    <property type="match status" value="1"/>
</dbReference>
<dbReference type="InterPro" id="IPR029063">
    <property type="entry name" value="SAM-dependent_MTases_sf"/>
</dbReference>
<name>A0A2S4M058_9HYPH</name>
<keyword evidence="1 4" id="KW-0489">Methyltransferase</keyword>
<accession>A0A2S4M058</accession>
<dbReference type="InterPro" id="IPR007848">
    <property type="entry name" value="Small_mtfrase_dom"/>
</dbReference>
<gene>
    <name evidence="4" type="ORF">CYD53_116128</name>
</gene>
<dbReference type="GO" id="GO:0008168">
    <property type="term" value="F:methyltransferase activity"/>
    <property type="evidence" value="ECO:0007669"/>
    <property type="project" value="UniProtKB-KW"/>
</dbReference>
<sequence length="261" mass="26970">MAESQPASLLGEIGEDRLLDGRLILRQPKKGHRAGSDAILLAAALPELGEGPLLDMGAGVGTVGLAAALAQPQLRVVLAERDPELAALACANIARNGLDGRVAALAVDITAPAAAVTEAGLVPASFACVAMNPPFYAARETKVSPVPNRRAAHVVEGGLGDWLKAARRLLRPGGRIAIIHRAEALAEILAGLATGFGGLEIRPVHALADRPAVRVLVTAVLNSKKPAALLPAFILNRPEGGFTEASEALHRGYAMLGHRAQ</sequence>
<dbReference type="EMBL" id="PQFZ01000016">
    <property type="protein sequence ID" value="POR48103.1"/>
    <property type="molecule type" value="Genomic_DNA"/>
</dbReference>
<dbReference type="SUPFAM" id="SSF53335">
    <property type="entry name" value="S-adenosyl-L-methionine-dependent methyltransferases"/>
    <property type="match status" value="1"/>
</dbReference>
<dbReference type="GO" id="GO:0032259">
    <property type="term" value="P:methylation"/>
    <property type="evidence" value="ECO:0007669"/>
    <property type="project" value="UniProtKB-KW"/>
</dbReference>
<evidence type="ECO:0000313" key="5">
    <source>
        <dbReference type="Proteomes" id="UP000236919"/>
    </source>
</evidence>